<comment type="caution">
    <text evidence="1">The sequence shown here is derived from an EMBL/GenBank/DDBJ whole genome shotgun (WGS) entry which is preliminary data.</text>
</comment>
<gene>
    <name evidence="1" type="ORF">LBV24_11840</name>
</gene>
<dbReference type="RefSeq" id="WP_224478876.1">
    <property type="nucleotide sequence ID" value="NZ_JAIUJS010000006.1"/>
</dbReference>
<organism evidence="1 2">
    <name type="scientific">Winogradskyella vincentii</name>
    <dbReference type="NCBI Taxonomy" id="2877122"/>
    <lineage>
        <taxon>Bacteria</taxon>
        <taxon>Pseudomonadati</taxon>
        <taxon>Bacteroidota</taxon>
        <taxon>Flavobacteriia</taxon>
        <taxon>Flavobacteriales</taxon>
        <taxon>Flavobacteriaceae</taxon>
        <taxon>Winogradskyella</taxon>
    </lineage>
</organism>
<evidence type="ECO:0000313" key="2">
    <source>
        <dbReference type="Proteomes" id="UP001198402"/>
    </source>
</evidence>
<dbReference type="Proteomes" id="UP001198402">
    <property type="component" value="Unassembled WGS sequence"/>
</dbReference>
<evidence type="ECO:0000313" key="1">
    <source>
        <dbReference type="EMBL" id="MCA0153913.1"/>
    </source>
</evidence>
<name>A0ABS7Y5D8_9FLAO</name>
<dbReference type="EMBL" id="JAIUJS010000006">
    <property type="protein sequence ID" value="MCA0153913.1"/>
    <property type="molecule type" value="Genomic_DNA"/>
</dbReference>
<dbReference type="Gene3D" id="2.60.40.10">
    <property type="entry name" value="Immunoglobulins"/>
    <property type="match status" value="1"/>
</dbReference>
<accession>A0ABS7Y5D8</accession>
<reference evidence="2" key="1">
    <citation type="submission" date="2023-07" db="EMBL/GenBank/DDBJ databases">
        <authorList>
            <person name="Yue Y."/>
        </authorList>
    </citation>
    <scope>NUCLEOTIDE SEQUENCE [LARGE SCALE GENOMIC DNA]</scope>
    <source>
        <strain evidence="2">2Y89</strain>
    </source>
</reference>
<dbReference type="PROSITE" id="PS51257">
    <property type="entry name" value="PROKAR_LIPOPROTEIN"/>
    <property type="match status" value="1"/>
</dbReference>
<proteinExistence type="predicted"/>
<dbReference type="InterPro" id="IPR013783">
    <property type="entry name" value="Ig-like_fold"/>
</dbReference>
<keyword evidence="2" id="KW-1185">Reference proteome</keyword>
<protein>
    <submittedName>
        <fullName evidence="1">Uncharacterized protein</fullName>
    </submittedName>
</protein>
<sequence length="128" mass="14756">MKNIKPIIIIAFGLILTSCVQEVHLKTITFKVDMSSIEAPEYVGVRGNFTDNSWNETILLKDQNNDGIYEGTLSKETAVNQIQFKFVNNNDEYELKDSNNRKISFEYKPETILYQAVFNDPKEKITKN</sequence>